<proteinExistence type="predicted"/>
<gene>
    <name evidence="1" type="ORF">EII35_10315</name>
</gene>
<dbReference type="Proteomes" id="UP000280935">
    <property type="component" value="Unassembled WGS sequence"/>
</dbReference>
<evidence type="ECO:0008006" key="3">
    <source>
        <dbReference type="Google" id="ProtNLM"/>
    </source>
</evidence>
<comment type="caution">
    <text evidence="1">The sequence shown here is derived from an EMBL/GenBank/DDBJ whole genome shotgun (WGS) entry which is preliminary data.</text>
</comment>
<evidence type="ECO:0000313" key="1">
    <source>
        <dbReference type="EMBL" id="RRD48988.1"/>
    </source>
</evidence>
<dbReference type="RefSeq" id="WP_125228385.1">
    <property type="nucleotide sequence ID" value="NZ_RQYT01000025.1"/>
</dbReference>
<dbReference type="AlphaFoldDB" id="A0A3P1WSX0"/>
<dbReference type="OrthoDB" id="3541837at2"/>
<evidence type="ECO:0000313" key="2">
    <source>
        <dbReference type="Proteomes" id="UP000280935"/>
    </source>
</evidence>
<organism evidence="1 2">
    <name type="scientific">Arachnia propionica</name>
    <dbReference type="NCBI Taxonomy" id="1750"/>
    <lineage>
        <taxon>Bacteria</taxon>
        <taxon>Bacillati</taxon>
        <taxon>Actinomycetota</taxon>
        <taxon>Actinomycetes</taxon>
        <taxon>Propionibacteriales</taxon>
        <taxon>Propionibacteriaceae</taxon>
        <taxon>Arachnia</taxon>
    </lineage>
</organism>
<reference evidence="1 2" key="1">
    <citation type="submission" date="2018-11" db="EMBL/GenBank/DDBJ databases">
        <title>Genomes From Bacteria Associated with the Canine Oral Cavity: a Test Case for Automated Genome-Based Taxonomic Assignment.</title>
        <authorList>
            <person name="Coil D.A."/>
            <person name="Jospin G."/>
            <person name="Darling A.E."/>
            <person name="Wallis C."/>
            <person name="Davis I.J."/>
            <person name="Harris S."/>
            <person name="Eisen J.A."/>
            <person name="Holcombe L.J."/>
            <person name="O'Flynn C."/>
        </authorList>
    </citation>
    <scope>NUCLEOTIDE SEQUENCE [LARGE SCALE GENOMIC DNA]</scope>
    <source>
        <strain evidence="1 2">OH2822_COT-296</strain>
    </source>
</reference>
<dbReference type="EMBL" id="RQYT01000025">
    <property type="protein sequence ID" value="RRD48988.1"/>
    <property type="molecule type" value="Genomic_DNA"/>
</dbReference>
<protein>
    <recommendedName>
        <fullName evidence="3">Ribbon-helix-helix protein CopG domain-containing protein</fullName>
    </recommendedName>
</protein>
<name>A0A3P1WSX0_9ACTN</name>
<sequence>MSVQIALRLPEDMVAFLDQAVASGDVPSRAALVTRTLEREMRRRSAERDAVILREQGAEDDLDNVVTVSTALLGRTIGVLTATQEVALARAIVLAYDLDVPLLG</sequence>
<accession>A0A3P1WSX0</accession>